<dbReference type="InterPro" id="IPR036388">
    <property type="entry name" value="WH-like_DNA-bd_sf"/>
</dbReference>
<dbReference type="InterPro" id="IPR036390">
    <property type="entry name" value="WH_DNA-bd_sf"/>
</dbReference>
<reference evidence="2" key="1">
    <citation type="journal article" date="2019" name="Int. J. Syst. Evol. Microbiol.">
        <title>The Global Catalogue of Microorganisms (GCM) 10K type strain sequencing project: providing services to taxonomists for standard genome sequencing and annotation.</title>
        <authorList>
            <consortium name="The Broad Institute Genomics Platform"/>
            <consortium name="The Broad Institute Genome Sequencing Center for Infectious Disease"/>
            <person name="Wu L."/>
            <person name="Ma J."/>
        </authorList>
    </citation>
    <scope>NUCLEOTIDE SEQUENCE [LARGE SCALE GENOMIC DNA]</scope>
    <source>
        <strain evidence="2">CCUG 66188</strain>
    </source>
</reference>
<dbReference type="EMBL" id="JBHSWG010000003">
    <property type="protein sequence ID" value="MFC6761547.1"/>
    <property type="molecule type" value="Genomic_DNA"/>
</dbReference>
<dbReference type="SUPFAM" id="SSF46785">
    <property type="entry name" value="Winged helix' DNA-binding domain"/>
    <property type="match status" value="1"/>
</dbReference>
<accession>A0ABW2B8M0</accession>
<dbReference type="Proteomes" id="UP001596353">
    <property type="component" value="Unassembled WGS sequence"/>
</dbReference>
<dbReference type="Gene3D" id="1.10.10.10">
    <property type="entry name" value="Winged helix-like DNA-binding domain superfamily/Winged helix DNA-binding domain"/>
    <property type="match status" value="1"/>
</dbReference>
<evidence type="ECO:0000313" key="2">
    <source>
        <dbReference type="Proteomes" id="UP001596353"/>
    </source>
</evidence>
<proteinExistence type="predicted"/>
<keyword evidence="2" id="KW-1185">Reference proteome</keyword>
<name>A0ABW2B8M0_9RHOB</name>
<comment type="caution">
    <text evidence="1">The sequence shown here is derived from an EMBL/GenBank/DDBJ whole genome shotgun (WGS) entry which is preliminary data.</text>
</comment>
<protein>
    <recommendedName>
        <fullName evidence="3">MarR family transcriptional regulator</fullName>
    </recommendedName>
</protein>
<gene>
    <name evidence="1" type="ORF">ACFQFQ_22175</name>
</gene>
<evidence type="ECO:0000313" key="1">
    <source>
        <dbReference type="EMBL" id="MFC6761547.1"/>
    </source>
</evidence>
<sequence>MKPTPPLTRFIGEAERTLQALLKHQLDRAGLRFEEWVTLTIVSGATVPDKAVLLRQIAAAKVVAPGDEADLLHAIIQRGHIEGDSALALSAEGRAVFEPLRDAIRGITSGLFAELPADDLDTTRRVLETVTQRANRFLAET</sequence>
<evidence type="ECO:0008006" key="3">
    <source>
        <dbReference type="Google" id="ProtNLM"/>
    </source>
</evidence>
<organism evidence="1 2">
    <name type="scientific">Sulfitobacter porphyrae</name>
    <dbReference type="NCBI Taxonomy" id="1246864"/>
    <lineage>
        <taxon>Bacteria</taxon>
        <taxon>Pseudomonadati</taxon>
        <taxon>Pseudomonadota</taxon>
        <taxon>Alphaproteobacteria</taxon>
        <taxon>Rhodobacterales</taxon>
        <taxon>Roseobacteraceae</taxon>
        <taxon>Sulfitobacter</taxon>
    </lineage>
</organism>